<gene>
    <name evidence="1" type="ORF">PAM7971_03719</name>
</gene>
<proteinExistence type="predicted"/>
<organism evidence="1 2">
    <name type="scientific">Pacificibacter marinus</name>
    <dbReference type="NCBI Taxonomy" id="658057"/>
    <lineage>
        <taxon>Bacteria</taxon>
        <taxon>Pseudomonadati</taxon>
        <taxon>Pseudomonadota</taxon>
        <taxon>Alphaproteobacteria</taxon>
        <taxon>Rhodobacterales</taxon>
        <taxon>Roseobacteraceae</taxon>
        <taxon>Pacificibacter</taxon>
    </lineage>
</organism>
<evidence type="ECO:0000313" key="2">
    <source>
        <dbReference type="Proteomes" id="UP000193307"/>
    </source>
</evidence>
<sequence length="121" mass="13216">MTLRRILAAEFRNYTRALKTNLEAKIPDGDHLSVGKIHRLFSEDLAGELGLLELGEIDVVVNALISLEGMDQYLGHISAGQTDKRFLIPTIAMDDFRMITSTTADALDYAIEALEHSGGGA</sequence>
<name>A0A1Y5TQ96_9RHOB</name>
<keyword evidence="2" id="KW-1185">Reference proteome</keyword>
<reference evidence="1 2" key="1">
    <citation type="submission" date="2017-03" db="EMBL/GenBank/DDBJ databases">
        <authorList>
            <person name="Afonso C.L."/>
            <person name="Miller P.J."/>
            <person name="Scott M.A."/>
            <person name="Spackman E."/>
            <person name="Goraichik I."/>
            <person name="Dimitrov K.M."/>
            <person name="Suarez D.L."/>
            <person name="Swayne D.E."/>
        </authorList>
    </citation>
    <scope>NUCLEOTIDE SEQUENCE [LARGE SCALE GENOMIC DNA]</scope>
    <source>
        <strain evidence="1 2">CECT 7971</strain>
    </source>
</reference>
<accession>A0A1Y5TQ96</accession>
<evidence type="ECO:0000313" key="1">
    <source>
        <dbReference type="EMBL" id="SLN69550.1"/>
    </source>
</evidence>
<dbReference type="Proteomes" id="UP000193307">
    <property type="component" value="Unassembled WGS sequence"/>
</dbReference>
<dbReference type="EMBL" id="FWFW01000019">
    <property type="protein sequence ID" value="SLN69550.1"/>
    <property type="molecule type" value="Genomic_DNA"/>
</dbReference>
<protein>
    <submittedName>
        <fullName evidence="1">Uncharacterized protein</fullName>
    </submittedName>
</protein>
<dbReference type="AlphaFoldDB" id="A0A1Y5TQ96"/>